<name>A0A975KTJ3_9ACTN</name>
<keyword evidence="1" id="KW-1133">Transmembrane helix</keyword>
<evidence type="ECO:0008006" key="4">
    <source>
        <dbReference type="Google" id="ProtNLM"/>
    </source>
</evidence>
<organism evidence="2 3">
    <name type="scientific">Nocardiopsis changdeensis</name>
    <dbReference type="NCBI Taxonomy" id="2831969"/>
    <lineage>
        <taxon>Bacteria</taxon>
        <taxon>Bacillati</taxon>
        <taxon>Actinomycetota</taxon>
        <taxon>Actinomycetes</taxon>
        <taxon>Streptosporangiales</taxon>
        <taxon>Nocardiopsidaceae</taxon>
        <taxon>Nocardiopsis</taxon>
    </lineage>
</organism>
<geneLocation type="plasmid" evidence="2 3">
    <name>unnamed4</name>
</geneLocation>
<evidence type="ECO:0000256" key="1">
    <source>
        <dbReference type="SAM" id="Phobius"/>
    </source>
</evidence>
<gene>
    <name evidence="2" type="ORF">KGD84_33150</name>
</gene>
<keyword evidence="3" id="KW-1185">Reference proteome</keyword>
<dbReference type="EMBL" id="CP074136">
    <property type="protein sequence ID" value="QUX26548.1"/>
    <property type="molecule type" value="Genomic_DNA"/>
</dbReference>
<dbReference type="Proteomes" id="UP000676079">
    <property type="component" value="Plasmid unnamed4"/>
</dbReference>
<evidence type="ECO:0000313" key="2">
    <source>
        <dbReference type="EMBL" id="QUX26548.1"/>
    </source>
</evidence>
<accession>A0A975KTJ3</accession>
<reference evidence="3" key="1">
    <citation type="submission" date="2021-05" db="EMBL/GenBank/DDBJ databases">
        <title>Direct Submission.</title>
        <authorList>
            <person name="Li K."/>
            <person name="Gao J."/>
        </authorList>
    </citation>
    <scope>NUCLEOTIDE SEQUENCE [LARGE SCALE GENOMIC DNA]</scope>
    <source>
        <strain evidence="3">Mg02</strain>
        <plasmid evidence="3">unnamed4</plasmid>
    </source>
</reference>
<keyword evidence="2" id="KW-0614">Plasmid</keyword>
<keyword evidence="1" id="KW-0472">Membrane</keyword>
<sequence>MSTDRLLSVLHRHPWLWSGLGGAIGLGFLLAVRLAPVVSGIALMVLGAAFLVFVGWYLFVTLWDLRGLYRPEREDSDV</sequence>
<evidence type="ECO:0000313" key="3">
    <source>
        <dbReference type="Proteomes" id="UP000676079"/>
    </source>
</evidence>
<protein>
    <recommendedName>
        <fullName evidence="4">DUF4175 domain-containing protein</fullName>
    </recommendedName>
</protein>
<feature type="transmembrane region" description="Helical" evidence="1">
    <location>
        <begin position="15"/>
        <end position="35"/>
    </location>
</feature>
<proteinExistence type="predicted"/>
<feature type="transmembrane region" description="Helical" evidence="1">
    <location>
        <begin position="41"/>
        <end position="63"/>
    </location>
</feature>
<keyword evidence="1" id="KW-0812">Transmembrane</keyword>
<dbReference type="RefSeq" id="WP_220565974.1">
    <property type="nucleotide sequence ID" value="NZ_CP074136.1"/>
</dbReference>